<feature type="repeat" description="WD" evidence="3">
    <location>
        <begin position="152"/>
        <end position="193"/>
    </location>
</feature>
<dbReference type="PROSITE" id="PS50294">
    <property type="entry name" value="WD_REPEATS_REGION"/>
    <property type="match status" value="3"/>
</dbReference>
<dbReference type="InterPro" id="IPR041452">
    <property type="entry name" value="APAF1_C"/>
</dbReference>
<dbReference type="SUPFAM" id="SSF50978">
    <property type="entry name" value="WD40 repeat-like"/>
    <property type="match status" value="1"/>
</dbReference>
<sequence length="958" mass="110032">MGNVRVWLDTMTTEKREYTLNHTPKHLAQAGYVNQLFGCLASFEFIQEKLLVCGVEALIEDYQLGLNSANIILSEEQTETLRLIQGAIRLSSHILKADNTQLSAQLVGRLLEFENPLIQNFLEDIKIHQTTPWLCPLEGSLTKPDSPLLRTLVGHTDEILALEVTPDSQWLISGSEDHTIKVWDIATGQEIYTLTGHTGSVLTLVLTSDGKQVISGSADHTIKVWSLETGQEIYTLRGHQGIIPTLALSSDGKILYSGSEDKTVKLWSLETQQEIAGFECQQSILSLAVTPDNNKLIACLQYGFLQIWDLKTLSLVDSWVICKIEKKEISLCETNSKILDLIKKYHQKQRSFNENEIALFDDLKILYLENTSCLLNISYENLSWDFTISFICRINFDLPEINIEFNLKSNGIVTAQLTPNNKKIIYSYNYEDKAIGYSSETQTIIINLEDQNQINTFNQYFPIFALNYNENLFIGTIGDDIQIFDWDKMLIFTEKENTPIIYPRYLDITNDGKWLIVYYHDNTGIECFSLDSLESRRLYLKDCINNIKVNPDTNYLMWQTLLLRGLKIYDLEKCELTLCLEPDGNGGLLFNKAKIIKKFLFVIIKNNLILYDLVTSQKIQELGENIIIDFYITEDISKYILSLEDKSIIVWDIKNNEIIKFDKYKKEKYISKENNLLNQYNETEDDEDDIESFIKKFMSNSNIEPYIELLFADNKLAISGYYCQTKRPEKTIWNIETGEELFCLDGEFITITPDTKKAIFYCLKDSKNIRNESIFHTLIIWSLEQIYTITNNTESIKFIDVTKDSKLLLIQTFEKNNDAAIHNLEVWSLETGQQVYTINLTGAILFVQINTDNSKMLVATNDQYLRIFNLQTGNDILKIKNQWSDDQKEVTITPDFKKVISIYKSNNLIVWDLETGKVKATFTTDNPLACYTVSPDGKTIVAAEIFGKLHFLTLEDGE</sequence>
<evidence type="ECO:0000259" key="4">
    <source>
        <dbReference type="Pfam" id="PF17908"/>
    </source>
</evidence>
<dbReference type="AlphaFoldDB" id="A0A7Z9E150"/>
<dbReference type="Gene3D" id="1.25.40.370">
    <property type="match status" value="1"/>
</dbReference>
<accession>A0A7Z9E150</accession>
<dbReference type="RefSeq" id="WP_083620376.1">
    <property type="nucleotide sequence ID" value="NZ_LR735014.1"/>
</dbReference>
<dbReference type="Pfam" id="PF00400">
    <property type="entry name" value="WD40"/>
    <property type="match status" value="3"/>
</dbReference>
<dbReference type="SUPFAM" id="SSF50998">
    <property type="entry name" value="Quinoprotein alcohol dehydrogenase-like"/>
    <property type="match status" value="1"/>
</dbReference>
<dbReference type="PRINTS" id="PR00320">
    <property type="entry name" value="GPROTEINBRPT"/>
</dbReference>
<keyword evidence="1 3" id="KW-0853">WD repeat</keyword>
<keyword evidence="6" id="KW-1185">Reference proteome</keyword>
<dbReference type="InterPro" id="IPR019775">
    <property type="entry name" value="WD40_repeat_CS"/>
</dbReference>
<organism evidence="5 6">
    <name type="scientific">Planktothrix paucivesiculata PCC 9631</name>
    <dbReference type="NCBI Taxonomy" id="671071"/>
    <lineage>
        <taxon>Bacteria</taxon>
        <taxon>Bacillati</taxon>
        <taxon>Cyanobacteriota</taxon>
        <taxon>Cyanophyceae</taxon>
        <taxon>Oscillatoriophycideae</taxon>
        <taxon>Oscillatoriales</taxon>
        <taxon>Microcoleaceae</taxon>
        <taxon>Planktothrix</taxon>
    </lineage>
</organism>
<dbReference type="PANTHER" id="PTHR22847:SF637">
    <property type="entry name" value="WD REPEAT DOMAIN 5B"/>
    <property type="match status" value="1"/>
</dbReference>
<dbReference type="InterPro" id="IPR015943">
    <property type="entry name" value="WD40/YVTN_repeat-like_dom_sf"/>
</dbReference>
<dbReference type="InterPro" id="IPR011047">
    <property type="entry name" value="Quinoprotein_ADH-like_sf"/>
</dbReference>
<dbReference type="Gene3D" id="2.130.10.10">
    <property type="entry name" value="YVTN repeat-like/Quinoprotein amine dehydrogenase"/>
    <property type="match status" value="3"/>
</dbReference>
<dbReference type="OrthoDB" id="529475at2"/>
<dbReference type="PROSITE" id="PS50082">
    <property type="entry name" value="WD_REPEATS_2"/>
    <property type="match status" value="3"/>
</dbReference>
<dbReference type="InterPro" id="IPR036322">
    <property type="entry name" value="WD40_repeat_dom_sf"/>
</dbReference>
<keyword evidence="2" id="KW-0677">Repeat</keyword>
<reference evidence="5" key="1">
    <citation type="submission" date="2019-10" db="EMBL/GenBank/DDBJ databases">
        <authorList>
            <consortium name="Genoscope - CEA"/>
            <person name="William W."/>
        </authorList>
    </citation>
    <scope>NUCLEOTIDE SEQUENCE [LARGE SCALE GENOMIC DNA]</scope>
    <source>
        <strain evidence="5">BBR_PRJEB10994</strain>
    </source>
</reference>
<comment type="caution">
    <text evidence="5">The sequence shown here is derived from an EMBL/GenBank/DDBJ whole genome shotgun (WGS) entry which is preliminary data.</text>
</comment>
<evidence type="ECO:0000256" key="1">
    <source>
        <dbReference type="ARBA" id="ARBA00022574"/>
    </source>
</evidence>
<dbReference type="InterPro" id="IPR020472">
    <property type="entry name" value="WD40_PAC1"/>
</dbReference>
<dbReference type="EMBL" id="CZCS02000206">
    <property type="protein sequence ID" value="VXD22178.1"/>
    <property type="molecule type" value="Genomic_DNA"/>
</dbReference>
<dbReference type="SMART" id="SM00320">
    <property type="entry name" value="WD40"/>
    <property type="match status" value="7"/>
</dbReference>
<proteinExistence type="predicted"/>
<dbReference type="PROSITE" id="PS00678">
    <property type="entry name" value="WD_REPEATS_1"/>
    <property type="match status" value="1"/>
</dbReference>
<dbReference type="CDD" id="cd00200">
    <property type="entry name" value="WD40"/>
    <property type="match status" value="1"/>
</dbReference>
<evidence type="ECO:0000256" key="3">
    <source>
        <dbReference type="PROSITE-ProRule" id="PRU00221"/>
    </source>
</evidence>
<dbReference type="Pfam" id="PF17908">
    <property type="entry name" value="APAF1_C"/>
    <property type="match status" value="1"/>
</dbReference>
<dbReference type="PANTHER" id="PTHR22847">
    <property type="entry name" value="WD40 REPEAT PROTEIN"/>
    <property type="match status" value="1"/>
</dbReference>
<evidence type="ECO:0000313" key="6">
    <source>
        <dbReference type="Proteomes" id="UP000182190"/>
    </source>
</evidence>
<evidence type="ECO:0000256" key="2">
    <source>
        <dbReference type="ARBA" id="ARBA00022737"/>
    </source>
</evidence>
<feature type="domain" description="APAF-1 helical" evidence="4">
    <location>
        <begin position="14"/>
        <end position="99"/>
    </location>
</feature>
<feature type="repeat" description="WD" evidence="3">
    <location>
        <begin position="236"/>
        <end position="277"/>
    </location>
</feature>
<protein>
    <recommendedName>
        <fullName evidence="4">APAF-1 helical domain-containing protein</fullName>
    </recommendedName>
</protein>
<dbReference type="Proteomes" id="UP000182190">
    <property type="component" value="Unassembled WGS sequence"/>
</dbReference>
<dbReference type="InterPro" id="IPR001680">
    <property type="entry name" value="WD40_rpt"/>
</dbReference>
<gene>
    <name evidence="5" type="ORF">PL9631_640009</name>
</gene>
<name>A0A7Z9E150_9CYAN</name>
<feature type="repeat" description="WD" evidence="3">
    <location>
        <begin position="194"/>
        <end position="235"/>
    </location>
</feature>
<evidence type="ECO:0000313" key="5">
    <source>
        <dbReference type="EMBL" id="VXD22178.1"/>
    </source>
</evidence>